<reference evidence="9 10" key="1">
    <citation type="submission" date="2014-04" db="EMBL/GenBank/DDBJ databases">
        <authorList>
            <consortium name="DOE Joint Genome Institute"/>
            <person name="Kuo A."/>
            <person name="Girlanda M."/>
            <person name="Perotto S."/>
            <person name="Kohler A."/>
            <person name="Nagy L.G."/>
            <person name="Floudas D."/>
            <person name="Copeland A."/>
            <person name="Barry K.W."/>
            <person name="Cichocki N."/>
            <person name="Veneault-Fourrey C."/>
            <person name="LaButti K."/>
            <person name="Lindquist E.A."/>
            <person name="Lipzen A."/>
            <person name="Lundell T."/>
            <person name="Morin E."/>
            <person name="Murat C."/>
            <person name="Sun H."/>
            <person name="Tunlid A."/>
            <person name="Henrissat B."/>
            <person name="Grigoriev I.V."/>
            <person name="Hibbett D.S."/>
            <person name="Martin F."/>
            <person name="Nordberg H.P."/>
            <person name="Cantor M.N."/>
            <person name="Hua S.X."/>
        </authorList>
    </citation>
    <scope>NUCLEOTIDE SEQUENCE [LARGE SCALE GENOMIC DNA]</scope>
    <source>
        <strain evidence="9 10">MUT 4182</strain>
    </source>
</reference>
<dbReference type="OrthoDB" id="2104723at2759"/>
<dbReference type="Proteomes" id="UP000054248">
    <property type="component" value="Unassembled WGS sequence"/>
</dbReference>
<keyword evidence="3" id="KW-0808">Transferase</keyword>
<keyword evidence="10" id="KW-1185">Reference proteome</keyword>
<dbReference type="HOGENOM" id="CLU_046496_1_0_1"/>
<evidence type="ECO:0000256" key="7">
    <source>
        <dbReference type="SAM" id="MobiDB-lite"/>
    </source>
</evidence>
<evidence type="ECO:0000313" key="9">
    <source>
        <dbReference type="EMBL" id="KIO16655.1"/>
    </source>
</evidence>
<feature type="compositionally biased region" description="Basic and acidic residues" evidence="7">
    <location>
        <begin position="307"/>
        <end position="326"/>
    </location>
</feature>
<dbReference type="NCBIfam" id="TIGR00687">
    <property type="entry name" value="pyridox_kin"/>
    <property type="match status" value="1"/>
</dbReference>
<dbReference type="InterPro" id="IPR029056">
    <property type="entry name" value="Ribokinase-like"/>
</dbReference>
<evidence type="ECO:0000259" key="8">
    <source>
        <dbReference type="Pfam" id="PF08543"/>
    </source>
</evidence>
<dbReference type="GO" id="GO:0008478">
    <property type="term" value="F:pyridoxal kinase activity"/>
    <property type="evidence" value="ECO:0007669"/>
    <property type="project" value="UniProtKB-EC"/>
</dbReference>
<protein>
    <recommendedName>
        <fullName evidence="2">pyridoxal kinase</fullName>
        <ecNumber evidence="2">2.7.1.35</ecNumber>
    </recommendedName>
</protein>
<dbReference type="GO" id="GO:0005829">
    <property type="term" value="C:cytosol"/>
    <property type="evidence" value="ECO:0007669"/>
    <property type="project" value="TreeGrafter"/>
</dbReference>
<dbReference type="EMBL" id="KN823511">
    <property type="protein sequence ID" value="KIO16655.1"/>
    <property type="molecule type" value="Genomic_DNA"/>
</dbReference>
<sequence length="365" mass="39930">MSLPETRRVLSIQSHVVSGYVGNRAATFPLQVLGWDVDPVNTVQYSNHAGYGQFGGPKTDPAQLTAIFKAMEDNGLMRPSRVLTGYIPGSEALKVVAELVKQLRTLAPSLPYILDPVMGDEGKLYVDADVVPIYRDLLLPLATVITPNWFEVELLTEIKLDSLPSLRSALRKLHREFGVRSVIISSIPPGTLELPPSIGIRSHPNNDLYTPDSLLCLASFDDGTSSGPTISRVHTMRVPKIAGYFSGVGDLFSALVCAFFEDELSTQMGGDNGITASSQTPVSLATARAVNVTHAVLLDTERHYLSLPEADRPDTDTEKDKADSSRRPRRMRARELRIIQAIDVIRTGSTALLGDLAEWTDFWTS</sequence>
<dbReference type="CDD" id="cd01173">
    <property type="entry name" value="pyridoxal_pyridoxamine_kinase"/>
    <property type="match status" value="1"/>
</dbReference>
<accession>A0A0C3PQ53</accession>
<dbReference type="GO" id="GO:0005524">
    <property type="term" value="F:ATP binding"/>
    <property type="evidence" value="ECO:0007669"/>
    <property type="project" value="UniProtKB-KW"/>
</dbReference>
<comment type="similarity">
    <text evidence="1">Belongs to the pyridoxine kinase family.</text>
</comment>
<keyword evidence="5" id="KW-0418">Kinase</keyword>
<evidence type="ECO:0000256" key="4">
    <source>
        <dbReference type="ARBA" id="ARBA00022741"/>
    </source>
</evidence>
<evidence type="ECO:0000256" key="6">
    <source>
        <dbReference type="ARBA" id="ARBA00022840"/>
    </source>
</evidence>
<dbReference type="PANTHER" id="PTHR10534:SF2">
    <property type="entry name" value="PYRIDOXAL KINASE"/>
    <property type="match status" value="1"/>
</dbReference>
<dbReference type="SUPFAM" id="SSF53613">
    <property type="entry name" value="Ribokinase-like"/>
    <property type="match status" value="1"/>
</dbReference>
<proteinExistence type="inferred from homology"/>
<dbReference type="Pfam" id="PF08543">
    <property type="entry name" value="Phos_pyr_kin"/>
    <property type="match status" value="1"/>
</dbReference>
<evidence type="ECO:0000313" key="10">
    <source>
        <dbReference type="Proteomes" id="UP000054248"/>
    </source>
</evidence>
<reference evidence="10" key="2">
    <citation type="submission" date="2015-01" db="EMBL/GenBank/DDBJ databases">
        <title>Evolutionary Origins and Diversification of the Mycorrhizal Mutualists.</title>
        <authorList>
            <consortium name="DOE Joint Genome Institute"/>
            <consortium name="Mycorrhizal Genomics Consortium"/>
            <person name="Kohler A."/>
            <person name="Kuo A."/>
            <person name="Nagy L.G."/>
            <person name="Floudas D."/>
            <person name="Copeland A."/>
            <person name="Barry K.W."/>
            <person name="Cichocki N."/>
            <person name="Veneault-Fourrey C."/>
            <person name="LaButti K."/>
            <person name="Lindquist E.A."/>
            <person name="Lipzen A."/>
            <person name="Lundell T."/>
            <person name="Morin E."/>
            <person name="Murat C."/>
            <person name="Riley R."/>
            <person name="Ohm R."/>
            <person name="Sun H."/>
            <person name="Tunlid A."/>
            <person name="Henrissat B."/>
            <person name="Grigoriev I.V."/>
            <person name="Hibbett D.S."/>
            <person name="Martin F."/>
        </authorList>
    </citation>
    <scope>NUCLEOTIDE SEQUENCE [LARGE SCALE GENOMIC DNA]</scope>
    <source>
        <strain evidence="10">MUT 4182</strain>
    </source>
</reference>
<dbReference type="InterPro" id="IPR004625">
    <property type="entry name" value="PyrdxlKinase"/>
</dbReference>
<dbReference type="Gene3D" id="3.40.1190.20">
    <property type="match status" value="1"/>
</dbReference>
<evidence type="ECO:0000256" key="5">
    <source>
        <dbReference type="ARBA" id="ARBA00022777"/>
    </source>
</evidence>
<organism evidence="9 10">
    <name type="scientific">Tulasnella calospora MUT 4182</name>
    <dbReference type="NCBI Taxonomy" id="1051891"/>
    <lineage>
        <taxon>Eukaryota</taxon>
        <taxon>Fungi</taxon>
        <taxon>Dikarya</taxon>
        <taxon>Basidiomycota</taxon>
        <taxon>Agaricomycotina</taxon>
        <taxon>Agaricomycetes</taxon>
        <taxon>Cantharellales</taxon>
        <taxon>Tulasnellaceae</taxon>
        <taxon>Tulasnella</taxon>
    </lineage>
</organism>
<name>A0A0C3PQ53_9AGAM</name>
<feature type="region of interest" description="Disordered" evidence="7">
    <location>
        <begin position="307"/>
        <end position="329"/>
    </location>
</feature>
<dbReference type="GO" id="GO:0009443">
    <property type="term" value="P:pyridoxal 5'-phosphate salvage"/>
    <property type="evidence" value="ECO:0007669"/>
    <property type="project" value="InterPro"/>
</dbReference>
<dbReference type="EC" id="2.7.1.35" evidence="2"/>
<dbReference type="STRING" id="1051891.A0A0C3PQ53"/>
<dbReference type="InterPro" id="IPR013749">
    <property type="entry name" value="PM/HMP-P_kinase-1"/>
</dbReference>
<evidence type="ECO:0000256" key="2">
    <source>
        <dbReference type="ARBA" id="ARBA00012104"/>
    </source>
</evidence>
<evidence type="ECO:0000256" key="1">
    <source>
        <dbReference type="ARBA" id="ARBA00008805"/>
    </source>
</evidence>
<dbReference type="PANTHER" id="PTHR10534">
    <property type="entry name" value="PYRIDOXAL KINASE"/>
    <property type="match status" value="1"/>
</dbReference>
<keyword evidence="6" id="KW-0067">ATP-binding</keyword>
<dbReference type="AlphaFoldDB" id="A0A0C3PQ53"/>
<gene>
    <name evidence="9" type="ORF">M407DRAFT_184434</name>
</gene>
<evidence type="ECO:0000256" key="3">
    <source>
        <dbReference type="ARBA" id="ARBA00022679"/>
    </source>
</evidence>
<feature type="domain" description="Pyridoxamine kinase/Phosphomethylpyrimidine kinase" evidence="8">
    <location>
        <begin position="77"/>
        <end position="184"/>
    </location>
</feature>
<keyword evidence="4" id="KW-0547">Nucleotide-binding</keyword>